<reference evidence="1" key="1">
    <citation type="submission" date="2021-07" db="EMBL/GenBank/DDBJ databases">
        <authorList>
            <person name="Branca A.L. A."/>
        </authorList>
    </citation>
    <scope>NUCLEOTIDE SEQUENCE</scope>
</reference>
<accession>A0A9W4K2X5</accession>
<comment type="caution">
    <text evidence="1">The sequence shown here is derived from an EMBL/GenBank/DDBJ whole genome shotgun (WGS) entry which is preliminary data.</text>
</comment>
<feature type="non-terminal residue" evidence="1">
    <location>
        <position position="62"/>
    </location>
</feature>
<protein>
    <submittedName>
        <fullName evidence="1">Uncharacterized protein</fullName>
    </submittedName>
</protein>
<name>A0A9W4K2X5_9EURO</name>
<sequence>LGLDKCSCTSRNLVQWPGAVGCSGTLRNLVQLPGAANDGAVAPLGGATRCCQGQILPRNYPI</sequence>
<keyword evidence="2" id="KW-1185">Reference proteome</keyword>
<organism evidence="1 2">
    <name type="scientific">Penicillium egyptiacum</name>
    <dbReference type="NCBI Taxonomy" id="1303716"/>
    <lineage>
        <taxon>Eukaryota</taxon>
        <taxon>Fungi</taxon>
        <taxon>Dikarya</taxon>
        <taxon>Ascomycota</taxon>
        <taxon>Pezizomycotina</taxon>
        <taxon>Eurotiomycetes</taxon>
        <taxon>Eurotiomycetidae</taxon>
        <taxon>Eurotiales</taxon>
        <taxon>Aspergillaceae</taxon>
        <taxon>Penicillium</taxon>
    </lineage>
</organism>
<dbReference type="Proteomes" id="UP001154252">
    <property type="component" value="Unassembled WGS sequence"/>
</dbReference>
<proteinExistence type="predicted"/>
<dbReference type="AlphaFoldDB" id="A0A9W4K2X5"/>
<feature type="non-terminal residue" evidence="1">
    <location>
        <position position="1"/>
    </location>
</feature>
<dbReference type="EMBL" id="CAJVRC010000695">
    <property type="protein sequence ID" value="CAG8884781.1"/>
    <property type="molecule type" value="Genomic_DNA"/>
</dbReference>
<evidence type="ECO:0000313" key="2">
    <source>
        <dbReference type="Proteomes" id="UP001154252"/>
    </source>
</evidence>
<evidence type="ECO:0000313" key="1">
    <source>
        <dbReference type="EMBL" id="CAG8884781.1"/>
    </source>
</evidence>
<gene>
    <name evidence="1" type="ORF">PEGY_LOCUS398</name>
</gene>